<dbReference type="GeneID" id="37008593"/>
<dbReference type="AlphaFoldDB" id="A0A2V1ANI5"/>
<dbReference type="VEuPathDB" id="FungiDB:CXQ85_003262"/>
<name>A0A2V1ANI5_9ASCO</name>
<proteinExistence type="predicted"/>
<dbReference type="RefSeq" id="XP_025340358.1">
    <property type="nucleotide sequence ID" value="XM_025486910.1"/>
</dbReference>
<evidence type="ECO:0000313" key="1">
    <source>
        <dbReference type="EMBL" id="PVH19418.1"/>
    </source>
</evidence>
<reference evidence="1 2" key="1">
    <citation type="submission" date="2017-12" db="EMBL/GenBank/DDBJ databases">
        <title>Genome Sequence of a Multidrug-Resistant Candida haemulonii Isolate from a Patient with Chronic Leg Ulcers in Israel.</title>
        <authorList>
            <person name="Chow N.A."/>
            <person name="Gade L."/>
            <person name="Batra D."/>
            <person name="Rowe L.A."/>
            <person name="Ben-Ami R."/>
            <person name="Loparev V.N."/>
            <person name="Litvintseva A.P."/>
        </authorList>
    </citation>
    <scope>NUCLEOTIDE SEQUENCE [LARGE SCALE GENOMIC DNA]</scope>
    <source>
        <strain evidence="1 2">B11899</strain>
    </source>
</reference>
<evidence type="ECO:0000313" key="2">
    <source>
        <dbReference type="Proteomes" id="UP000244309"/>
    </source>
</evidence>
<organism evidence="1 2">
    <name type="scientific">Candidozyma haemuli</name>
    <dbReference type="NCBI Taxonomy" id="45357"/>
    <lineage>
        <taxon>Eukaryota</taxon>
        <taxon>Fungi</taxon>
        <taxon>Dikarya</taxon>
        <taxon>Ascomycota</taxon>
        <taxon>Saccharomycotina</taxon>
        <taxon>Pichiomycetes</taxon>
        <taxon>Metschnikowiaceae</taxon>
        <taxon>Candidozyma</taxon>
    </lineage>
</organism>
<dbReference type="OrthoDB" id="4046837at2759"/>
<comment type="caution">
    <text evidence="1">The sequence shown here is derived from an EMBL/GenBank/DDBJ whole genome shotgun (WGS) entry which is preliminary data.</text>
</comment>
<sequence length="472" mass="53227">MRHLKPLRSGIISTRGFIRFNSTVLQSLRKGTPVSPEAVGDFFSSKDLTSEELADVHQIIKDQKAPIGIINQLLQHALPGDFSLYYTLSKANTSHVWDKDSLHSLIESNPGRAISSWALLDKHGAEADHKVQLAVVNKLLQGEKSEIREGAVEVTEDRLNRAIKLLNGIEENVQAEEQWDALVSKLVELGNASKLSEISAPSFVNWLNGKLSTTTDRKEFLGISKVIFEKDPNLLSKDSISKILAYLSFEKTEGSEFLTAVIEHVEENHLDIDKKDPESLLVRLQLIPVYGIYLGDFNKALEKFHKYSTHEKFGIDLVQAKLVQVFSYQAFKKGDKTLLTIAETLVDPDELQVKTLVQLILARARFNAEDSLSLYNDYIKSVSKNVNENTGRSPSGVLTEALMVANLYDNDREFAHLLFDKAIENKIITDEAENAQIKKVFRVYGDSYQENDTWEQAKPRFTQYVLSCLEKE</sequence>
<protein>
    <submittedName>
        <fullName evidence="1">Uncharacterized protein</fullName>
    </submittedName>
</protein>
<gene>
    <name evidence="1" type="ORF">CXQ85_003262</name>
</gene>
<dbReference type="Proteomes" id="UP000244309">
    <property type="component" value="Unassembled WGS sequence"/>
</dbReference>
<accession>A0A2V1ANI5</accession>
<dbReference type="EMBL" id="PKFO01000002">
    <property type="protein sequence ID" value="PVH19418.1"/>
    <property type="molecule type" value="Genomic_DNA"/>
</dbReference>
<keyword evidence="2" id="KW-1185">Reference proteome</keyword>